<dbReference type="PANTHER" id="PTHR24256">
    <property type="entry name" value="TRYPTASE-RELATED"/>
    <property type="match status" value="1"/>
</dbReference>
<keyword evidence="1" id="KW-0732">Signal</keyword>
<keyword evidence="3" id="KW-0325">Glycoprotein</keyword>
<dbReference type="Gene3D" id="2.40.10.10">
    <property type="entry name" value="Trypsin-like serine proteases"/>
    <property type="match status" value="1"/>
</dbReference>
<organism evidence="7">
    <name type="scientific">Oncocephalus sp</name>
    <dbReference type="NCBI Taxonomy" id="2944721"/>
    <lineage>
        <taxon>Eukaryota</taxon>
        <taxon>Metazoa</taxon>
        <taxon>Ecdysozoa</taxon>
        <taxon>Arthropoda</taxon>
        <taxon>Hexapoda</taxon>
        <taxon>Insecta</taxon>
        <taxon>Pterygota</taxon>
        <taxon>Neoptera</taxon>
        <taxon>Paraneoptera</taxon>
        <taxon>Hemiptera</taxon>
        <taxon>Heteroptera</taxon>
        <taxon>Panheteroptera</taxon>
        <taxon>Cimicomorpha</taxon>
        <taxon>Reduviidae</taxon>
        <taxon>Stenopodainae</taxon>
        <taxon>Oncocephalus</taxon>
    </lineage>
</organism>
<accession>A0AB38ZET0</accession>
<evidence type="ECO:0000256" key="5">
    <source>
        <dbReference type="RuleBase" id="RU363034"/>
    </source>
</evidence>
<dbReference type="InterPro" id="IPR009003">
    <property type="entry name" value="Peptidase_S1_PA"/>
</dbReference>
<dbReference type="InterPro" id="IPR043504">
    <property type="entry name" value="Peptidase_S1_PA_chymotrypsin"/>
</dbReference>
<dbReference type="PROSITE" id="PS50240">
    <property type="entry name" value="TRYPSIN_DOM"/>
    <property type="match status" value="1"/>
</dbReference>
<evidence type="ECO:0000256" key="3">
    <source>
        <dbReference type="ARBA" id="ARBA00023180"/>
    </source>
</evidence>
<keyword evidence="5" id="KW-0720">Serine protease</keyword>
<evidence type="ECO:0000313" key="7">
    <source>
        <dbReference type="EMBL" id="WXI02745.1"/>
    </source>
</evidence>
<comment type="similarity">
    <text evidence="4">Belongs to the peptidase S1 family. CLIP subfamily.</text>
</comment>
<dbReference type="SMART" id="SM00020">
    <property type="entry name" value="Tryp_SPc"/>
    <property type="match status" value="1"/>
</dbReference>
<keyword evidence="2" id="KW-1015">Disulfide bond</keyword>
<dbReference type="InterPro" id="IPR001314">
    <property type="entry name" value="Peptidase_S1A"/>
</dbReference>
<protein>
    <submittedName>
        <fullName evidence="7">Venom S1 protease 27</fullName>
    </submittedName>
</protein>
<name>A0AB38ZET0_9HEMI</name>
<dbReference type="InterPro" id="IPR051487">
    <property type="entry name" value="Ser/Thr_Proteases_Immune/Dev"/>
</dbReference>
<evidence type="ECO:0000259" key="6">
    <source>
        <dbReference type="PROSITE" id="PS50240"/>
    </source>
</evidence>
<dbReference type="InterPro" id="IPR001254">
    <property type="entry name" value="Trypsin_dom"/>
</dbReference>
<dbReference type="PRINTS" id="PR00722">
    <property type="entry name" value="CHYMOTRYPSIN"/>
</dbReference>
<dbReference type="PROSITE" id="PS00134">
    <property type="entry name" value="TRYPSIN_HIS"/>
    <property type="match status" value="1"/>
</dbReference>
<keyword evidence="5 7" id="KW-0645">Protease</keyword>
<dbReference type="CDD" id="cd00190">
    <property type="entry name" value="Tryp_SPc"/>
    <property type="match status" value="1"/>
</dbReference>
<proteinExistence type="evidence at transcript level"/>
<sequence length="283" mass="31402">MNVPNEVIESSEHGVVSGPRKTTCKCGWANRNPARIIFGVETNENEYPWMVLLNTYHTMSNGMRIMFYCGGSIITKKHVLTAAHCVVNKYTNKVALPGDVTVILAEHDSSKDSGKEKSYEVETVFVHENYLLQQSHDIALLHLKNDIEFNDIIGPVCLYPDELPVVNRHIKIMGWGRTEGGQGSNVLLKSYSTVIDNQLCEGASSFEICTFIKPGSTCSGDSGGPLVWLDPETNRYAQVSLVSRGHPDCQSSPTISTQISSFYNWIVERIKLTDPSAETCQKI</sequence>
<dbReference type="AlphaFoldDB" id="A0AB38ZET0"/>
<dbReference type="InterPro" id="IPR018114">
    <property type="entry name" value="TRYPSIN_HIS"/>
</dbReference>
<evidence type="ECO:0000256" key="4">
    <source>
        <dbReference type="ARBA" id="ARBA00024195"/>
    </source>
</evidence>
<dbReference type="FunFam" id="2.40.10.10:FF:000028">
    <property type="entry name" value="Serine protease easter"/>
    <property type="match status" value="1"/>
</dbReference>
<dbReference type="SUPFAM" id="SSF50494">
    <property type="entry name" value="Trypsin-like serine proteases"/>
    <property type="match status" value="1"/>
</dbReference>
<evidence type="ECO:0000256" key="2">
    <source>
        <dbReference type="ARBA" id="ARBA00023157"/>
    </source>
</evidence>
<evidence type="ECO:0000256" key="1">
    <source>
        <dbReference type="ARBA" id="ARBA00022729"/>
    </source>
</evidence>
<dbReference type="PROSITE" id="PS00135">
    <property type="entry name" value="TRYPSIN_SER"/>
    <property type="match status" value="1"/>
</dbReference>
<dbReference type="Pfam" id="PF00089">
    <property type="entry name" value="Trypsin"/>
    <property type="match status" value="1"/>
</dbReference>
<dbReference type="InterPro" id="IPR033116">
    <property type="entry name" value="TRYPSIN_SER"/>
</dbReference>
<feature type="domain" description="Peptidase S1" evidence="6">
    <location>
        <begin position="36"/>
        <end position="271"/>
    </location>
</feature>
<dbReference type="EMBL" id="PP517495">
    <property type="protein sequence ID" value="WXI02745.1"/>
    <property type="molecule type" value="mRNA"/>
</dbReference>
<dbReference type="GO" id="GO:0004252">
    <property type="term" value="F:serine-type endopeptidase activity"/>
    <property type="evidence" value="ECO:0007669"/>
    <property type="project" value="InterPro"/>
</dbReference>
<keyword evidence="5" id="KW-0378">Hydrolase</keyword>
<dbReference type="GO" id="GO:0006508">
    <property type="term" value="P:proteolysis"/>
    <property type="evidence" value="ECO:0007669"/>
    <property type="project" value="UniProtKB-KW"/>
</dbReference>
<reference evidence="7" key="1">
    <citation type="submission" date="2024-03" db="EMBL/GenBank/DDBJ databases">
        <title>Venom adaptation and exaptation during the trophic switch to blood-feeding by kissing bugs (Reduviidae: Triatominae).</title>
        <authorList>
            <person name="Zdenek C.N."/>
            <person name="Cardoso F.C."/>
            <person name="Robinson S.D."/>
            <person name="Mercedes R.S."/>
            <person name="Raidjoe E.R."/>
            <person name="Hernandez-Vargas M.J."/>
            <person name="Jin J."/>
            <person name="Corzo G."/>
            <person name="Vetter I."/>
            <person name="King G.F."/>
            <person name="Fry B.G."/>
            <person name="Walker A."/>
        </authorList>
    </citation>
    <scope>NUCLEOTIDE SEQUENCE</scope>
</reference>